<proteinExistence type="predicted"/>
<comment type="caution">
    <text evidence="3">The sequence shown here is derived from an EMBL/GenBank/DDBJ whole genome shotgun (WGS) entry which is preliminary data.</text>
</comment>
<dbReference type="OrthoDB" id="1525197at2"/>
<sequence length="421" mass="48097">MIIKSISTKSAGNLIKYIFREKALPMRSFSRFREQLKYKAEKDMPVYIAGKLLSKSDVKYLIAELNDKQLHAAAKNYKGTREEFIKEYLMAKGSVADMYKKSQPFVVTKNLRTKTVEGFIREFEQSNERRMYKSKDMVEAQHIILSWHEADAAKLTDAKLKAMAREFIRLHGEDKLYCGTAHHDKGHTHIHLAVSGTRLDGMSSRVSKVEFARIKKEMTLFQEKHFPELSNSLPEHGKKSRISENKNIKTAERNNVRSPLLQYLDESYNKAASLNHFLAQLKERNIEPYERGGKMTGVVAEGYKFRFSRLGYDLDRLQELDAKKSKSDAALKELGNIRNRGKEAQKSKENTSELTGTLKELAEIRSAAVEKENDRKDDNDLMKEAPDKAIAADVEDTDDTDALNADSDEAEQEDTGTEDEQ</sequence>
<evidence type="ECO:0000313" key="4">
    <source>
        <dbReference type="Proteomes" id="UP000239872"/>
    </source>
</evidence>
<feature type="compositionally biased region" description="Basic and acidic residues" evidence="1">
    <location>
        <begin position="340"/>
        <end position="351"/>
    </location>
</feature>
<feature type="compositionally biased region" description="Acidic residues" evidence="1">
    <location>
        <begin position="393"/>
        <end position="421"/>
    </location>
</feature>
<dbReference type="EMBL" id="PPSL01000001">
    <property type="protein sequence ID" value="PQJ13018.1"/>
    <property type="molecule type" value="Genomic_DNA"/>
</dbReference>
<organism evidence="3 4">
    <name type="scientific">Flavipsychrobacter stenotrophus</name>
    <dbReference type="NCBI Taxonomy" id="2077091"/>
    <lineage>
        <taxon>Bacteria</taxon>
        <taxon>Pseudomonadati</taxon>
        <taxon>Bacteroidota</taxon>
        <taxon>Chitinophagia</taxon>
        <taxon>Chitinophagales</taxon>
        <taxon>Chitinophagaceae</taxon>
        <taxon>Flavipsychrobacter</taxon>
    </lineage>
</organism>
<evidence type="ECO:0000259" key="2">
    <source>
        <dbReference type="Pfam" id="PF03432"/>
    </source>
</evidence>
<feature type="compositionally biased region" description="Basic and acidic residues" evidence="1">
    <location>
        <begin position="360"/>
        <end position="387"/>
    </location>
</feature>
<feature type="region of interest" description="Disordered" evidence="1">
    <location>
        <begin position="333"/>
        <end position="421"/>
    </location>
</feature>
<gene>
    <name evidence="3" type="ORF">CJD36_004545</name>
</gene>
<accession>A0A2S7T261</accession>
<keyword evidence="4" id="KW-1185">Reference proteome</keyword>
<dbReference type="Pfam" id="PF03432">
    <property type="entry name" value="Relaxase"/>
    <property type="match status" value="1"/>
</dbReference>
<dbReference type="AlphaFoldDB" id="A0A2S7T261"/>
<name>A0A2S7T261_9BACT</name>
<dbReference type="Proteomes" id="UP000239872">
    <property type="component" value="Unassembled WGS sequence"/>
</dbReference>
<protein>
    <recommendedName>
        <fullName evidence="2">MobA/VirD2-like nuclease domain-containing protein</fullName>
    </recommendedName>
</protein>
<evidence type="ECO:0000313" key="3">
    <source>
        <dbReference type="EMBL" id="PQJ13018.1"/>
    </source>
</evidence>
<dbReference type="RefSeq" id="WP_105037902.1">
    <property type="nucleotide sequence ID" value="NZ_PPSL01000001.1"/>
</dbReference>
<reference evidence="3 4" key="1">
    <citation type="submission" date="2018-01" db="EMBL/GenBank/DDBJ databases">
        <title>A novel member of the phylum Bacteroidetes isolated from glacier ice.</title>
        <authorList>
            <person name="Liu Q."/>
            <person name="Xin Y.-H."/>
        </authorList>
    </citation>
    <scope>NUCLEOTIDE SEQUENCE [LARGE SCALE GENOMIC DNA]</scope>
    <source>
        <strain evidence="3 4">RB1R16</strain>
    </source>
</reference>
<feature type="domain" description="MobA/VirD2-like nuclease" evidence="2">
    <location>
        <begin position="100"/>
        <end position="218"/>
    </location>
</feature>
<evidence type="ECO:0000256" key="1">
    <source>
        <dbReference type="SAM" id="MobiDB-lite"/>
    </source>
</evidence>
<dbReference type="InterPro" id="IPR005094">
    <property type="entry name" value="Endonuclease_MobA/VirD2"/>
</dbReference>